<feature type="compositionally biased region" description="Basic and acidic residues" evidence="7">
    <location>
        <begin position="61"/>
        <end position="73"/>
    </location>
</feature>
<organism evidence="9 10">
    <name type="scientific">Paspalum notatum var. saurae</name>
    <dbReference type="NCBI Taxonomy" id="547442"/>
    <lineage>
        <taxon>Eukaryota</taxon>
        <taxon>Viridiplantae</taxon>
        <taxon>Streptophyta</taxon>
        <taxon>Embryophyta</taxon>
        <taxon>Tracheophyta</taxon>
        <taxon>Spermatophyta</taxon>
        <taxon>Magnoliopsida</taxon>
        <taxon>Liliopsida</taxon>
        <taxon>Poales</taxon>
        <taxon>Poaceae</taxon>
        <taxon>PACMAD clade</taxon>
        <taxon>Panicoideae</taxon>
        <taxon>Andropogonodae</taxon>
        <taxon>Paspaleae</taxon>
        <taxon>Paspalinae</taxon>
        <taxon>Paspalum</taxon>
    </lineage>
</organism>
<dbReference type="Pfam" id="PF02892">
    <property type="entry name" value="zf-BED"/>
    <property type="match status" value="1"/>
</dbReference>
<protein>
    <recommendedName>
        <fullName evidence="8">BED-type domain-containing protein</fullName>
    </recommendedName>
</protein>
<dbReference type="SUPFAM" id="SSF53098">
    <property type="entry name" value="Ribonuclease H-like"/>
    <property type="match status" value="1"/>
</dbReference>
<gene>
    <name evidence="9" type="ORF">U9M48_044033</name>
</gene>
<evidence type="ECO:0000256" key="1">
    <source>
        <dbReference type="ARBA" id="ARBA00022723"/>
    </source>
</evidence>
<dbReference type="PROSITE" id="PS50808">
    <property type="entry name" value="ZF_BED"/>
    <property type="match status" value="1"/>
</dbReference>
<dbReference type="SUPFAM" id="SSF57667">
    <property type="entry name" value="beta-beta-alpha zinc fingers"/>
    <property type="match status" value="1"/>
</dbReference>
<name>A0AAQ3XHS9_PASNO</name>
<dbReference type="InterPro" id="IPR036236">
    <property type="entry name" value="Znf_C2H2_sf"/>
</dbReference>
<evidence type="ECO:0000256" key="6">
    <source>
        <dbReference type="PROSITE-ProRule" id="PRU00027"/>
    </source>
</evidence>
<proteinExistence type="predicted"/>
<dbReference type="EMBL" id="CP144754">
    <property type="protein sequence ID" value="WVZ98620.1"/>
    <property type="molecule type" value="Genomic_DNA"/>
</dbReference>
<dbReference type="InterPro" id="IPR052035">
    <property type="entry name" value="ZnF_BED_domain_contain"/>
</dbReference>
<dbReference type="SMART" id="SM00614">
    <property type="entry name" value="ZnF_BED"/>
    <property type="match status" value="1"/>
</dbReference>
<feature type="domain" description="BED-type" evidence="8">
    <location>
        <begin position="70"/>
        <end position="138"/>
    </location>
</feature>
<keyword evidence="1" id="KW-0479">Metal-binding</keyword>
<dbReference type="PANTHER" id="PTHR46481">
    <property type="entry name" value="ZINC FINGER BED DOMAIN-CONTAINING PROTEIN 4"/>
    <property type="match status" value="1"/>
</dbReference>
<dbReference type="Proteomes" id="UP001341281">
    <property type="component" value="Chromosome 10"/>
</dbReference>
<feature type="compositionally biased region" description="Acidic residues" evidence="7">
    <location>
        <begin position="10"/>
        <end position="19"/>
    </location>
</feature>
<feature type="region of interest" description="Disordered" evidence="7">
    <location>
        <begin position="1"/>
        <end position="73"/>
    </location>
</feature>
<evidence type="ECO:0000313" key="9">
    <source>
        <dbReference type="EMBL" id="WVZ98620.1"/>
    </source>
</evidence>
<reference evidence="9 10" key="1">
    <citation type="submission" date="2024-02" db="EMBL/GenBank/DDBJ databases">
        <title>High-quality chromosome-scale genome assembly of Pensacola bahiagrass (Paspalum notatum Flugge var. saurae).</title>
        <authorList>
            <person name="Vega J.M."/>
            <person name="Podio M."/>
            <person name="Orjuela J."/>
            <person name="Siena L.A."/>
            <person name="Pessino S.C."/>
            <person name="Combes M.C."/>
            <person name="Mariac C."/>
            <person name="Albertini E."/>
            <person name="Pupilli F."/>
            <person name="Ortiz J.P.A."/>
            <person name="Leblanc O."/>
        </authorList>
    </citation>
    <scope>NUCLEOTIDE SEQUENCE [LARGE SCALE GENOMIC DNA]</scope>
    <source>
        <strain evidence="9">R1</strain>
        <tissue evidence="9">Leaf</tissue>
    </source>
</reference>
<dbReference type="PANTHER" id="PTHR46481:SF7">
    <property type="entry name" value="ZINC FINGER BED DOMAIN-CONTAINING PROTEIN RICESLEEPER 2-LIKE"/>
    <property type="match status" value="1"/>
</dbReference>
<keyword evidence="4" id="KW-0805">Transcription regulation</keyword>
<keyword evidence="10" id="KW-1185">Reference proteome</keyword>
<dbReference type="InterPro" id="IPR003656">
    <property type="entry name" value="Znf_BED"/>
</dbReference>
<keyword evidence="2 6" id="KW-0863">Zinc-finger</keyword>
<evidence type="ECO:0000256" key="5">
    <source>
        <dbReference type="ARBA" id="ARBA00023163"/>
    </source>
</evidence>
<keyword evidence="5" id="KW-0804">Transcription</keyword>
<accession>A0AAQ3XHS9</accession>
<evidence type="ECO:0000256" key="4">
    <source>
        <dbReference type="ARBA" id="ARBA00023015"/>
    </source>
</evidence>
<dbReference type="InterPro" id="IPR012337">
    <property type="entry name" value="RNaseH-like_sf"/>
</dbReference>
<dbReference type="GO" id="GO:0008270">
    <property type="term" value="F:zinc ion binding"/>
    <property type="evidence" value="ECO:0007669"/>
    <property type="project" value="UniProtKB-KW"/>
</dbReference>
<dbReference type="AlphaFoldDB" id="A0AAQ3XHS9"/>
<evidence type="ECO:0000256" key="3">
    <source>
        <dbReference type="ARBA" id="ARBA00022833"/>
    </source>
</evidence>
<keyword evidence="3" id="KW-0862">Zinc</keyword>
<evidence type="ECO:0000259" key="8">
    <source>
        <dbReference type="PROSITE" id="PS50808"/>
    </source>
</evidence>
<feature type="compositionally biased region" description="Polar residues" evidence="7">
    <location>
        <begin position="40"/>
        <end position="52"/>
    </location>
</feature>
<evidence type="ECO:0000313" key="10">
    <source>
        <dbReference type="Proteomes" id="UP001341281"/>
    </source>
</evidence>
<evidence type="ECO:0000256" key="2">
    <source>
        <dbReference type="ARBA" id="ARBA00022771"/>
    </source>
</evidence>
<dbReference type="GO" id="GO:0003677">
    <property type="term" value="F:DNA binding"/>
    <property type="evidence" value="ECO:0007669"/>
    <property type="project" value="InterPro"/>
</dbReference>
<sequence>MYVNPPFMPEPDESMDMEMESVGTDSQFAPSGAIVETVGDKSQSQEQGTENNAIDLDDNEDKGQGRKEMEPRSKMWEHFNKVKDDKGVLMAGQCKYCSHQIKANTKSHGTSSLKKHFNFMFSTKIQSKVLCKQLKGKLPPLGDCWTSQQQDSYMTVTTSFIDDDWNLHKKVISFFQVKGHKGDGIGKSLVKSLTQWGLDRVMYVTVDNANGLKEVDLSVKKVRAAVRYIKNGTSRLVKFKEIYEEEKVDSKAFLKLDVLTR</sequence>
<evidence type="ECO:0000256" key="7">
    <source>
        <dbReference type="SAM" id="MobiDB-lite"/>
    </source>
</evidence>